<dbReference type="VEuPathDB" id="FungiDB:MUCCIDRAFT_107799"/>
<organism evidence="3 4">
    <name type="scientific">Mucor lusitanicus CBS 277.49</name>
    <dbReference type="NCBI Taxonomy" id="747725"/>
    <lineage>
        <taxon>Eukaryota</taxon>
        <taxon>Fungi</taxon>
        <taxon>Fungi incertae sedis</taxon>
        <taxon>Mucoromycota</taxon>
        <taxon>Mucoromycotina</taxon>
        <taxon>Mucoromycetes</taxon>
        <taxon>Mucorales</taxon>
        <taxon>Mucorineae</taxon>
        <taxon>Mucoraceae</taxon>
        <taxon>Mucor</taxon>
    </lineage>
</organism>
<feature type="region of interest" description="Disordered" evidence="1">
    <location>
        <begin position="132"/>
        <end position="185"/>
    </location>
</feature>
<name>A0A162RM29_MUCCL</name>
<keyword evidence="2" id="KW-0812">Transmembrane</keyword>
<reference evidence="3 4" key="1">
    <citation type="submission" date="2015-06" db="EMBL/GenBank/DDBJ databases">
        <title>Expansion of signal transduction pathways in fungi by whole-genome duplication.</title>
        <authorList>
            <consortium name="DOE Joint Genome Institute"/>
            <person name="Corrochano L.M."/>
            <person name="Kuo A."/>
            <person name="Marcet-Houben M."/>
            <person name="Polaino S."/>
            <person name="Salamov A."/>
            <person name="Villalobos J.M."/>
            <person name="Alvarez M.I."/>
            <person name="Avalos J."/>
            <person name="Benito E.P."/>
            <person name="Benoit I."/>
            <person name="Burger G."/>
            <person name="Camino L.P."/>
            <person name="Canovas D."/>
            <person name="Cerda-Olmedo E."/>
            <person name="Cheng J.-F."/>
            <person name="Dominguez A."/>
            <person name="Elias M."/>
            <person name="Eslava A.P."/>
            <person name="Glaser F."/>
            <person name="Grimwood J."/>
            <person name="Gutierrez G."/>
            <person name="Heitman J."/>
            <person name="Henrissat B."/>
            <person name="Iturriaga E.A."/>
            <person name="Lang B.F."/>
            <person name="Lavin J.L."/>
            <person name="Lee S."/>
            <person name="Li W."/>
            <person name="Lindquist E."/>
            <person name="Lopez-Garcia S."/>
            <person name="Luque E.M."/>
            <person name="Marcos A.T."/>
            <person name="Martin J."/>
            <person name="Mccluskey K."/>
            <person name="Medina H.R."/>
            <person name="Miralles-Duran A."/>
            <person name="Miyazaki A."/>
            <person name="Munoz-Torres E."/>
            <person name="Oguiza J.A."/>
            <person name="Ohm R."/>
            <person name="Olmedo M."/>
            <person name="Orejas M."/>
            <person name="Ortiz-Castellanos L."/>
            <person name="Pisabarro A.G."/>
            <person name="Rodriguez-Romero J."/>
            <person name="Ruiz-Herrera J."/>
            <person name="Ruiz-Vazquez R."/>
            <person name="Sanz C."/>
            <person name="Schackwitz W."/>
            <person name="Schmutz J."/>
            <person name="Shahriari M."/>
            <person name="Shelest E."/>
            <person name="Silva-Franco F."/>
            <person name="Soanes D."/>
            <person name="Syed K."/>
            <person name="Tagua V.G."/>
            <person name="Talbot N.J."/>
            <person name="Thon M."/>
            <person name="De Vries R.P."/>
            <person name="Wiebenga A."/>
            <person name="Yadav J.S."/>
            <person name="Braun E.L."/>
            <person name="Baker S."/>
            <person name="Garre V."/>
            <person name="Horwitz B."/>
            <person name="Torres-Martinez S."/>
            <person name="Idnurm A."/>
            <person name="Herrera-Estrella A."/>
            <person name="Gabaldon T."/>
            <person name="Grigoriev I.V."/>
        </authorList>
    </citation>
    <scope>NUCLEOTIDE SEQUENCE [LARGE SCALE GENOMIC DNA]</scope>
    <source>
        <strain evidence="3 4">CBS 277.49</strain>
    </source>
</reference>
<dbReference type="AlphaFoldDB" id="A0A162RM29"/>
<accession>A0A162RM29</accession>
<comment type="caution">
    <text evidence="3">The sequence shown here is derived from an EMBL/GenBank/DDBJ whole genome shotgun (WGS) entry which is preliminary data.</text>
</comment>
<proteinExistence type="predicted"/>
<evidence type="ECO:0000256" key="1">
    <source>
        <dbReference type="SAM" id="MobiDB-lite"/>
    </source>
</evidence>
<keyword evidence="2" id="KW-1133">Transmembrane helix</keyword>
<dbReference type="EMBL" id="AMYB01000002">
    <property type="protein sequence ID" value="OAD07199.1"/>
    <property type="molecule type" value="Genomic_DNA"/>
</dbReference>
<feature type="transmembrane region" description="Helical" evidence="2">
    <location>
        <begin position="7"/>
        <end position="35"/>
    </location>
</feature>
<protein>
    <submittedName>
        <fullName evidence="3">Uncharacterized protein</fullName>
    </submittedName>
</protein>
<dbReference type="Proteomes" id="UP000077051">
    <property type="component" value="Unassembled WGS sequence"/>
</dbReference>
<evidence type="ECO:0000313" key="4">
    <source>
        <dbReference type="Proteomes" id="UP000077051"/>
    </source>
</evidence>
<evidence type="ECO:0000256" key="2">
    <source>
        <dbReference type="SAM" id="Phobius"/>
    </source>
</evidence>
<evidence type="ECO:0000313" key="3">
    <source>
        <dbReference type="EMBL" id="OAD07199.1"/>
    </source>
</evidence>
<gene>
    <name evidence="3" type="ORF">MUCCIDRAFT_107799</name>
</gene>
<keyword evidence="4" id="KW-1185">Reference proteome</keyword>
<feature type="compositionally biased region" description="Basic residues" evidence="1">
    <location>
        <begin position="135"/>
        <end position="154"/>
    </location>
</feature>
<sequence length="438" mass="49284">MSNNNNLGLYLIAFPAVLVVACLVLVLPVNAIMQWNHMLHDEVDFSIDMSNMASYMQMIPSSWLFIIASLCTYKAVTKYQLTFKKLCYNIHQAYSGLEFNFAGATNSEMPGGFTSLAKPATTTTIITAITTTSTKKQHHKKSSRPHHHHQNLRKHTLEAKPASNTTVPHSTRTKTKALDHSTPETPACCESEWVVYESKKAKRSSLPAMPKASTPPASPKQRRHSLEAPSVNTTAAIDSHPAEICDQNQINATNLEKRKRLQIKSLLPLRRPLNYHEEEDITCDVPHLVSDNDTDSQASAESPRLRSRDLPCVQQQPSYYSPFSTGFDFGVSSIPLESKDETKFYPDRLNEYLASQAPYSKIPSVENISSYTPPAINSSRAYNLLKLLNPSNDQIETTITPTAFKYFDEMLISNSLCTYQKEDDVFLKNKREWNSFAR</sequence>
<feature type="region of interest" description="Disordered" evidence="1">
    <location>
        <begin position="201"/>
        <end position="228"/>
    </location>
</feature>
<dbReference type="OrthoDB" id="2251127at2759"/>
<keyword evidence="2" id="KW-0472">Membrane</keyword>
<feature type="region of interest" description="Disordered" evidence="1">
    <location>
        <begin position="288"/>
        <end position="308"/>
    </location>
</feature>